<gene>
    <name evidence="1" type="ORF">SAMN02745126_02661</name>
</gene>
<dbReference type="Proteomes" id="UP000190092">
    <property type="component" value="Unassembled WGS sequence"/>
</dbReference>
<keyword evidence="2" id="KW-1185">Reference proteome</keyword>
<accession>A0A1T4P819</accession>
<organism evidence="1 2">
    <name type="scientific">Enhydrobacter aerosaccus</name>
    <dbReference type="NCBI Taxonomy" id="225324"/>
    <lineage>
        <taxon>Bacteria</taxon>
        <taxon>Pseudomonadati</taxon>
        <taxon>Pseudomonadota</taxon>
        <taxon>Alphaproteobacteria</taxon>
        <taxon>Hyphomicrobiales</taxon>
        <taxon>Enhydrobacter</taxon>
    </lineage>
</organism>
<dbReference type="STRING" id="225324.SAMN02745126_02661"/>
<dbReference type="AlphaFoldDB" id="A0A1T4P819"/>
<evidence type="ECO:0000313" key="1">
    <source>
        <dbReference type="EMBL" id="SJZ87551.1"/>
    </source>
</evidence>
<proteinExistence type="predicted"/>
<evidence type="ECO:0000313" key="2">
    <source>
        <dbReference type="Proteomes" id="UP000190092"/>
    </source>
</evidence>
<dbReference type="NCBIfam" id="TIGR01682">
    <property type="entry name" value="moaD"/>
    <property type="match status" value="1"/>
</dbReference>
<dbReference type="EMBL" id="FUWJ01000002">
    <property type="protein sequence ID" value="SJZ87551.1"/>
    <property type="molecule type" value="Genomic_DNA"/>
</dbReference>
<dbReference type="OrthoDB" id="9800712at2"/>
<dbReference type="InterPro" id="IPR016155">
    <property type="entry name" value="Mopterin_synth/thiamin_S_b"/>
</dbReference>
<dbReference type="Pfam" id="PF02597">
    <property type="entry name" value="ThiS"/>
    <property type="match status" value="1"/>
</dbReference>
<reference evidence="2" key="1">
    <citation type="submission" date="2017-02" db="EMBL/GenBank/DDBJ databases">
        <authorList>
            <person name="Varghese N."/>
            <person name="Submissions S."/>
        </authorList>
    </citation>
    <scope>NUCLEOTIDE SEQUENCE [LARGE SCALE GENOMIC DNA]</scope>
    <source>
        <strain evidence="2">ATCC 27094</strain>
    </source>
</reference>
<dbReference type="SUPFAM" id="SSF54285">
    <property type="entry name" value="MoaD/ThiS"/>
    <property type="match status" value="1"/>
</dbReference>
<sequence length="83" mass="8877">MKVKYFAWMKRTVGVAEEQVDVPADVRTVADLVMWLRARSAGHAEALAEGAAFGAAVDHRTAPFDTPLAGAQEVAFFPPFTGG</sequence>
<dbReference type="InterPro" id="IPR003749">
    <property type="entry name" value="ThiS/MoaD-like"/>
</dbReference>
<dbReference type="InterPro" id="IPR012675">
    <property type="entry name" value="Beta-grasp_dom_sf"/>
</dbReference>
<protein>
    <submittedName>
        <fullName evidence="1">Molybdopterin synthase subunit MoaD</fullName>
    </submittedName>
</protein>
<dbReference type="RefSeq" id="WP_085934319.1">
    <property type="nucleotide sequence ID" value="NZ_FUWJ01000002.1"/>
</dbReference>
<dbReference type="CDD" id="cd00754">
    <property type="entry name" value="Ubl_MoaD"/>
    <property type="match status" value="1"/>
</dbReference>
<dbReference type="Gene3D" id="3.10.20.30">
    <property type="match status" value="1"/>
</dbReference>
<name>A0A1T4P819_9HYPH</name>